<name>A0A6M5YZ00_9BACT</name>
<keyword evidence="4" id="KW-1185">Reference proteome</keyword>
<feature type="compositionally biased region" description="Gly residues" evidence="1">
    <location>
        <begin position="273"/>
        <end position="282"/>
    </location>
</feature>
<dbReference type="NCBIfam" id="TIGR03009">
    <property type="entry name" value="plancto_dom_2"/>
    <property type="match status" value="1"/>
</dbReference>
<accession>A0A6M5YZ00</accession>
<dbReference type="AlphaFoldDB" id="A0A6M5YZ00"/>
<dbReference type="Proteomes" id="UP000503447">
    <property type="component" value="Chromosome"/>
</dbReference>
<evidence type="ECO:0008006" key="5">
    <source>
        <dbReference type="Google" id="ProtNLM"/>
    </source>
</evidence>
<sequence>MRSAGFTLAALLIAATVGLAQPPAITGQPVTGQPIAPPAAPKADPQLDPHLVAWEKKMKNAINMRTDITLKRTDAVFKKDTTYSGSVLCMKPKYAVLRLDNQADKTGTDYEAYICDGKTIFAYNGVQKTITKIKLPQNQAGVDHLMLDFLSGMSAKDVKERFDINLFKTDEHYIYLDIKPLRPNDQREFQHLRLALYGPGPATAKVAYLPAQVYMLKPGGDTEVWKFTNPRVDIEGVVEGNFQFVPIKGWDVKDAPQAGGGPVPAGGAVRPNGGPGIGLPNK</sequence>
<feature type="chain" id="PRO_5026648506" description="Outer membrane lipoprotein carrier protein LolA" evidence="2">
    <location>
        <begin position="21"/>
        <end position="282"/>
    </location>
</feature>
<evidence type="ECO:0000256" key="2">
    <source>
        <dbReference type="SAM" id="SignalP"/>
    </source>
</evidence>
<dbReference type="KEGG" id="ftj:FTUN_6785"/>
<gene>
    <name evidence="3" type="ORF">FTUN_6785</name>
</gene>
<evidence type="ECO:0000313" key="3">
    <source>
        <dbReference type="EMBL" id="QJW99185.1"/>
    </source>
</evidence>
<organism evidence="3 4">
    <name type="scientific">Frigoriglobus tundricola</name>
    <dbReference type="NCBI Taxonomy" id="2774151"/>
    <lineage>
        <taxon>Bacteria</taxon>
        <taxon>Pseudomonadati</taxon>
        <taxon>Planctomycetota</taxon>
        <taxon>Planctomycetia</taxon>
        <taxon>Gemmatales</taxon>
        <taxon>Gemmataceae</taxon>
        <taxon>Frigoriglobus</taxon>
    </lineage>
</organism>
<evidence type="ECO:0000256" key="1">
    <source>
        <dbReference type="SAM" id="MobiDB-lite"/>
    </source>
</evidence>
<dbReference type="EMBL" id="CP053452">
    <property type="protein sequence ID" value="QJW99185.1"/>
    <property type="molecule type" value="Genomic_DNA"/>
</dbReference>
<reference evidence="4" key="1">
    <citation type="submission" date="2020-05" db="EMBL/GenBank/DDBJ databases">
        <title>Frigoriglobus tundricola gen. nov., sp. nov., a psychrotolerant cellulolytic planctomycete of the family Gemmataceae with two divergent copies of 16S rRNA gene.</title>
        <authorList>
            <person name="Kulichevskaya I.S."/>
            <person name="Ivanova A.A."/>
            <person name="Naumoff D.G."/>
            <person name="Beletsky A.V."/>
            <person name="Rijpstra W.I.C."/>
            <person name="Sinninghe Damste J.S."/>
            <person name="Mardanov A.V."/>
            <person name="Ravin N.V."/>
            <person name="Dedysh S.N."/>
        </authorList>
    </citation>
    <scope>NUCLEOTIDE SEQUENCE [LARGE SCALE GENOMIC DNA]</scope>
    <source>
        <strain evidence="4">PL17</strain>
    </source>
</reference>
<evidence type="ECO:0000313" key="4">
    <source>
        <dbReference type="Proteomes" id="UP000503447"/>
    </source>
</evidence>
<keyword evidence="2" id="KW-0732">Signal</keyword>
<feature type="region of interest" description="Disordered" evidence="1">
    <location>
        <begin position="255"/>
        <end position="282"/>
    </location>
</feature>
<dbReference type="RefSeq" id="WP_171474197.1">
    <property type="nucleotide sequence ID" value="NZ_CP053452.2"/>
</dbReference>
<feature type="signal peptide" evidence="2">
    <location>
        <begin position="1"/>
        <end position="20"/>
    </location>
</feature>
<protein>
    <recommendedName>
        <fullName evidence="5">Outer membrane lipoprotein carrier protein LolA</fullName>
    </recommendedName>
</protein>
<proteinExistence type="predicted"/>
<dbReference type="InterPro" id="IPR017461">
    <property type="entry name" value="CHP03009_planctomycetes"/>
</dbReference>
<dbReference type="Gene3D" id="2.50.20.10">
    <property type="entry name" value="Lipoprotein localisation LolA/LolB/LppX"/>
    <property type="match status" value="1"/>
</dbReference>